<dbReference type="OrthoDB" id="5462484at2"/>
<evidence type="ECO:0000256" key="1">
    <source>
        <dbReference type="ARBA" id="ARBA00004442"/>
    </source>
</evidence>
<dbReference type="InterPro" id="IPR010583">
    <property type="entry name" value="MipA"/>
</dbReference>
<dbReference type="EMBL" id="QRGP01000001">
    <property type="protein sequence ID" value="RDV07645.1"/>
    <property type="molecule type" value="Genomic_DNA"/>
</dbReference>
<sequence length="282" mass="29392">MNALSHALLAPLLLAATAVPASAQAPYGPPAPDRNSLTLGIGGGIAPEYEGSGDYGFQPGGVIQGKVDGFDFQVRGTNIYVDLIRDADDSKLNLILGPVAQIRLERTSRSDLDDPRVALLGTRETAVELGGHIGIGKKGFLIPPASLTFDLSFVHDVAGAHDSFILSPGLSLSSPVSQRTFARLGVSADYVGAGYGRTYFDVPALATPGALPAYATDGAGFKSIGTTLLLTHDLGGDNRKGWGLFALTGYKRLLGQYSRSPIVRDAGNADQFLAVAGIAYSF</sequence>
<keyword evidence="3 6" id="KW-0732">Signal</keyword>
<dbReference type="AlphaFoldDB" id="A0A371BJ98"/>
<keyword evidence="8" id="KW-1185">Reference proteome</keyword>
<evidence type="ECO:0000256" key="6">
    <source>
        <dbReference type="SAM" id="SignalP"/>
    </source>
</evidence>
<comment type="caution">
    <text evidence="7">The sequence shown here is derived from an EMBL/GenBank/DDBJ whole genome shotgun (WGS) entry which is preliminary data.</text>
</comment>
<comment type="similarity">
    <text evidence="2">Belongs to the MipA/OmpV family.</text>
</comment>
<dbReference type="Proteomes" id="UP000263833">
    <property type="component" value="Unassembled WGS sequence"/>
</dbReference>
<gene>
    <name evidence="7" type="ORF">DXH95_10050</name>
</gene>
<dbReference type="Pfam" id="PF06629">
    <property type="entry name" value="MipA"/>
    <property type="match status" value="1"/>
</dbReference>
<evidence type="ECO:0000256" key="4">
    <source>
        <dbReference type="ARBA" id="ARBA00023136"/>
    </source>
</evidence>
<feature type="chain" id="PRO_5016918594" evidence="6">
    <location>
        <begin position="24"/>
        <end position="282"/>
    </location>
</feature>
<evidence type="ECO:0000313" key="8">
    <source>
        <dbReference type="Proteomes" id="UP000263833"/>
    </source>
</evidence>
<reference evidence="8" key="1">
    <citation type="submission" date="2018-08" db="EMBL/GenBank/DDBJ databases">
        <authorList>
            <person name="Kim S.-J."/>
            <person name="Jung G.-Y."/>
        </authorList>
    </citation>
    <scope>NUCLEOTIDE SEQUENCE [LARGE SCALE GENOMIC DNA]</scope>
    <source>
        <strain evidence="8">GY_G</strain>
    </source>
</reference>
<dbReference type="PANTHER" id="PTHR38776">
    <property type="entry name" value="MLTA-INTERACTING PROTEIN-RELATED"/>
    <property type="match status" value="1"/>
</dbReference>
<evidence type="ECO:0000256" key="5">
    <source>
        <dbReference type="ARBA" id="ARBA00023237"/>
    </source>
</evidence>
<evidence type="ECO:0000313" key="7">
    <source>
        <dbReference type="EMBL" id="RDV07645.1"/>
    </source>
</evidence>
<proteinExistence type="inferred from homology"/>
<organism evidence="7 8">
    <name type="scientific">Sphingorhabdus pulchriflava</name>
    <dbReference type="NCBI Taxonomy" id="2292257"/>
    <lineage>
        <taxon>Bacteria</taxon>
        <taxon>Pseudomonadati</taxon>
        <taxon>Pseudomonadota</taxon>
        <taxon>Alphaproteobacteria</taxon>
        <taxon>Sphingomonadales</taxon>
        <taxon>Sphingomonadaceae</taxon>
        <taxon>Sphingorhabdus</taxon>
    </lineage>
</organism>
<evidence type="ECO:0000256" key="2">
    <source>
        <dbReference type="ARBA" id="ARBA00005722"/>
    </source>
</evidence>
<evidence type="ECO:0000256" key="3">
    <source>
        <dbReference type="ARBA" id="ARBA00022729"/>
    </source>
</evidence>
<dbReference type="PANTHER" id="PTHR38776:SF1">
    <property type="entry name" value="MLTA-INTERACTING PROTEIN-RELATED"/>
    <property type="match status" value="1"/>
</dbReference>
<accession>A0A371BJ98</accession>
<protein>
    <submittedName>
        <fullName evidence="7">MipA/OmpV family protein</fullName>
    </submittedName>
</protein>
<comment type="subcellular location">
    <subcellularLocation>
        <location evidence="1">Cell outer membrane</location>
    </subcellularLocation>
</comment>
<feature type="signal peptide" evidence="6">
    <location>
        <begin position="1"/>
        <end position="23"/>
    </location>
</feature>
<keyword evidence="5" id="KW-0998">Cell outer membrane</keyword>
<dbReference type="GO" id="GO:0009279">
    <property type="term" value="C:cell outer membrane"/>
    <property type="evidence" value="ECO:0007669"/>
    <property type="project" value="UniProtKB-SubCell"/>
</dbReference>
<keyword evidence="4" id="KW-0472">Membrane</keyword>
<name>A0A371BJ98_9SPHN</name>
<dbReference type="RefSeq" id="WP_115549189.1">
    <property type="nucleotide sequence ID" value="NZ_QRGP01000001.1"/>
</dbReference>